<protein>
    <submittedName>
        <fullName evidence="3">Uncharacterized protein</fullName>
    </submittedName>
</protein>
<feature type="compositionally biased region" description="Polar residues" evidence="1">
    <location>
        <begin position="305"/>
        <end position="326"/>
    </location>
</feature>
<sequence length="654" mass="75168">MNLTMQQPISYPFYMDSSHLQFSFPWSSNPFQFPTNSQQYFPSSYQPPPPLPQPISYPLPFILSHQQHHNLPSKIPQSFSSYSNTRYNHLKQSTSHMNRHRSIDTSLYSQRYSISNHQYPTSKTKSETDYQSNSRNLLKAHSWHSMNHLNQSNLNINYGKDIPLIHDNHYYNSYLSKQNKQLHKRNLSSSPKQKQMPKQDIVRITTLDKVPIINNPIYQDDTIISTKNKNQSTQQPSPLLSSSSSSSSSSLSTCSSHSSLQKILNGSLRHDPLLNAAMEDFRQLRQTSSRSTSLTPHHRDLSRDSLCSNSTHHTLTPRSRNHSQSSFTSLERLEIRNLIKTLKTNGLQSLNIPIQLLTNSVQSTEIFLNKKSSSSSILTINKPDKSSVTEELEREFNKLRSNNPNLELIYVKPSLLKKDKKSNSSLSIDNKKQNETNDSSTLKQINENSILSNPISLNSPKISSEISSNEKNLLETKPEYAIPIKKISDVNLRSTKKDEQIRSFSFCKPINDIDNDIRQTRPLSMFSWLHCGLTNPFPTTFQPNKITNNNNNNNNNNNEYDKSLVKENIYASDIDVHIPLPDEKDYLNNQTIMTDYLSDYKPTTNNNSSILNDLSRLFTRFGNNKHEHKSKLKRKLHKNNNNNNNNNNLRCSIM</sequence>
<dbReference type="EMBL" id="CAJNOT010001673">
    <property type="protein sequence ID" value="CAF1234084.1"/>
    <property type="molecule type" value="Genomic_DNA"/>
</dbReference>
<feature type="region of interest" description="Disordered" evidence="1">
    <location>
        <begin position="228"/>
        <end position="253"/>
    </location>
</feature>
<accession>A0A818XM64</accession>
<dbReference type="AlphaFoldDB" id="A0A818XM64"/>
<dbReference type="Proteomes" id="UP000663864">
    <property type="component" value="Unassembled WGS sequence"/>
</dbReference>
<feature type="region of interest" description="Disordered" evidence="1">
    <location>
        <begin position="421"/>
        <end position="445"/>
    </location>
</feature>
<comment type="caution">
    <text evidence="3">The sequence shown here is derived from an EMBL/GenBank/DDBJ whole genome shotgun (WGS) entry which is preliminary data.</text>
</comment>
<gene>
    <name evidence="3" type="ORF">JBS370_LOCUS12096</name>
    <name evidence="2" type="ORF">ZHD862_LOCUS24523</name>
</gene>
<name>A0A818XM64_9BILA</name>
<evidence type="ECO:0000256" key="1">
    <source>
        <dbReference type="SAM" id="MobiDB-lite"/>
    </source>
</evidence>
<feature type="compositionally biased region" description="Low complexity" evidence="1">
    <location>
        <begin position="231"/>
        <end position="253"/>
    </location>
</feature>
<dbReference type="EMBL" id="CAJOBD010000971">
    <property type="protein sequence ID" value="CAF3742703.1"/>
    <property type="molecule type" value="Genomic_DNA"/>
</dbReference>
<feature type="compositionally biased region" description="Low complexity" evidence="1">
    <location>
        <begin position="639"/>
        <end position="654"/>
    </location>
</feature>
<organism evidence="3 4">
    <name type="scientific">Rotaria sordida</name>
    <dbReference type="NCBI Taxonomy" id="392033"/>
    <lineage>
        <taxon>Eukaryota</taxon>
        <taxon>Metazoa</taxon>
        <taxon>Spiralia</taxon>
        <taxon>Gnathifera</taxon>
        <taxon>Rotifera</taxon>
        <taxon>Eurotatoria</taxon>
        <taxon>Bdelloidea</taxon>
        <taxon>Philodinida</taxon>
        <taxon>Philodinidae</taxon>
        <taxon>Rotaria</taxon>
    </lineage>
</organism>
<evidence type="ECO:0000313" key="2">
    <source>
        <dbReference type="EMBL" id="CAF1234084.1"/>
    </source>
</evidence>
<proteinExistence type="predicted"/>
<dbReference type="Proteomes" id="UP000663836">
    <property type="component" value="Unassembled WGS sequence"/>
</dbReference>
<feature type="compositionally biased region" description="Low complexity" evidence="1">
    <location>
        <begin position="284"/>
        <end position="295"/>
    </location>
</feature>
<evidence type="ECO:0000313" key="4">
    <source>
        <dbReference type="Proteomes" id="UP000663836"/>
    </source>
</evidence>
<evidence type="ECO:0000313" key="3">
    <source>
        <dbReference type="EMBL" id="CAF3742703.1"/>
    </source>
</evidence>
<reference evidence="3" key="1">
    <citation type="submission" date="2021-02" db="EMBL/GenBank/DDBJ databases">
        <authorList>
            <person name="Nowell W R."/>
        </authorList>
    </citation>
    <scope>NUCLEOTIDE SEQUENCE</scope>
</reference>
<feature type="region of interest" description="Disordered" evidence="1">
    <location>
        <begin position="284"/>
        <end position="326"/>
    </location>
</feature>
<feature type="region of interest" description="Disordered" evidence="1">
    <location>
        <begin position="634"/>
        <end position="654"/>
    </location>
</feature>
<feature type="region of interest" description="Disordered" evidence="1">
    <location>
        <begin position="179"/>
        <end position="200"/>
    </location>
</feature>